<name>A0AAD6SEB9_9AGAR</name>
<dbReference type="EMBL" id="JARJCM010000150">
    <property type="protein sequence ID" value="KAJ7025682.1"/>
    <property type="molecule type" value="Genomic_DNA"/>
</dbReference>
<gene>
    <name evidence="2" type="ORF">C8F04DRAFT_1400475</name>
</gene>
<dbReference type="Proteomes" id="UP001218188">
    <property type="component" value="Unassembled WGS sequence"/>
</dbReference>
<evidence type="ECO:0000256" key="1">
    <source>
        <dbReference type="SAM" id="MobiDB-lite"/>
    </source>
</evidence>
<proteinExistence type="predicted"/>
<feature type="region of interest" description="Disordered" evidence="1">
    <location>
        <begin position="414"/>
        <end position="433"/>
    </location>
</feature>
<dbReference type="AlphaFoldDB" id="A0AAD6SEB9"/>
<keyword evidence="3" id="KW-1185">Reference proteome</keyword>
<feature type="region of interest" description="Disordered" evidence="1">
    <location>
        <begin position="156"/>
        <end position="201"/>
    </location>
</feature>
<accession>A0AAD6SEB9</accession>
<comment type="caution">
    <text evidence="2">The sequence shown here is derived from an EMBL/GenBank/DDBJ whole genome shotgun (WGS) entry which is preliminary data.</text>
</comment>
<evidence type="ECO:0000313" key="3">
    <source>
        <dbReference type="Proteomes" id="UP001218188"/>
    </source>
</evidence>
<feature type="compositionally biased region" description="Basic and acidic residues" evidence="1">
    <location>
        <begin position="158"/>
        <end position="177"/>
    </location>
</feature>
<protein>
    <submittedName>
        <fullName evidence="2">Uncharacterized protein</fullName>
    </submittedName>
</protein>
<sequence>MSELTTPQAFPDALALPDHDPFFSMENAPSWITSHGLQLYLMYDDSVTPDSPWTADNASATQLKAYRGYILSDQYLGHPYFNPKLFEAYMSMMYGSFEDYRGRRQDSTPFSSRAPSRVASSVAGSRASSQVSFIPSSRASSPISFISDVMSRPPSAMSDHDFMEDHDSEFPNPDNEKLLAPPVPDDQPAPNKGVGKGKAKRRAKAVGEFKITREHRVDVILDASTVESTWTVPRISTAIHIDMSKCDKLTLADGRVLNLDTFIRSEDQDSWEGSGGHTAGDANTFDLFAGCERFEPDLERMQDLWRHELDFNEQEAESVVGIIARFYTRIMNSTCRVKCAGVPPYSGQTHFVGCSNWSRNQKGKHLYFAIPQNVNADDLRFAMEHDGLLPPTHQNSNKNKTCVLIAVHPVLGSGTKRKSDSGAISGRLTKQPN</sequence>
<reference evidence="2" key="1">
    <citation type="submission" date="2023-03" db="EMBL/GenBank/DDBJ databases">
        <title>Massive genome expansion in bonnet fungi (Mycena s.s.) driven by repeated elements and novel gene families across ecological guilds.</title>
        <authorList>
            <consortium name="Lawrence Berkeley National Laboratory"/>
            <person name="Harder C.B."/>
            <person name="Miyauchi S."/>
            <person name="Viragh M."/>
            <person name="Kuo A."/>
            <person name="Thoen E."/>
            <person name="Andreopoulos B."/>
            <person name="Lu D."/>
            <person name="Skrede I."/>
            <person name="Drula E."/>
            <person name="Henrissat B."/>
            <person name="Morin E."/>
            <person name="Kohler A."/>
            <person name="Barry K."/>
            <person name="LaButti K."/>
            <person name="Morin E."/>
            <person name="Salamov A."/>
            <person name="Lipzen A."/>
            <person name="Mereny Z."/>
            <person name="Hegedus B."/>
            <person name="Baldrian P."/>
            <person name="Stursova M."/>
            <person name="Weitz H."/>
            <person name="Taylor A."/>
            <person name="Grigoriev I.V."/>
            <person name="Nagy L.G."/>
            <person name="Martin F."/>
            <person name="Kauserud H."/>
        </authorList>
    </citation>
    <scope>NUCLEOTIDE SEQUENCE</scope>
    <source>
        <strain evidence="2">CBHHK200</strain>
    </source>
</reference>
<organism evidence="2 3">
    <name type="scientific">Mycena alexandri</name>
    <dbReference type="NCBI Taxonomy" id="1745969"/>
    <lineage>
        <taxon>Eukaryota</taxon>
        <taxon>Fungi</taxon>
        <taxon>Dikarya</taxon>
        <taxon>Basidiomycota</taxon>
        <taxon>Agaricomycotina</taxon>
        <taxon>Agaricomycetes</taxon>
        <taxon>Agaricomycetidae</taxon>
        <taxon>Agaricales</taxon>
        <taxon>Marasmiineae</taxon>
        <taxon>Mycenaceae</taxon>
        <taxon>Mycena</taxon>
    </lineage>
</organism>
<evidence type="ECO:0000313" key="2">
    <source>
        <dbReference type="EMBL" id="KAJ7025682.1"/>
    </source>
</evidence>